<dbReference type="STRING" id="1050174.CEPID_08460"/>
<proteinExistence type="predicted"/>
<feature type="domain" description="Phospholipid/glycerol acyltransferase" evidence="3">
    <location>
        <begin position="63"/>
        <end position="182"/>
    </location>
</feature>
<keyword evidence="1 4" id="KW-0808">Transferase</keyword>
<dbReference type="KEGG" id="cei:CEPID_08460"/>
<gene>
    <name evidence="4" type="primary">plsC</name>
    <name evidence="4" type="ORF">CEPID_08460</name>
</gene>
<name>A0A0G3GXF1_9CORY</name>
<dbReference type="EMBL" id="CP011541">
    <property type="protein sequence ID" value="AKK03542.1"/>
    <property type="molecule type" value="Genomic_DNA"/>
</dbReference>
<evidence type="ECO:0000313" key="5">
    <source>
        <dbReference type="Proteomes" id="UP000035368"/>
    </source>
</evidence>
<dbReference type="EC" id="2.3.1.51" evidence="4"/>
<dbReference type="GO" id="GO:0006654">
    <property type="term" value="P:phosphatidic acid biosynthetic process"/>
    <property type="evidence" value="ECO:0007669"/>
    <property type="project" value="TreeGrafter"/>
</dbReference>
<dbReference type="InterPro" id="IPR002123">
    <property type="entry name" value="Plipid/glycerol_acylTrfase"/>
</dbReference>
<accession>A0A0G3GXF1</accession>
<protein>
    <submittedName>
        <fullName evidence="4">1-acyl-sn-glycerol-3-phosphate acyltransferase</fullName>
        <ecNumber evidence="4">2.3.1.51</ecNumber>
    </submittedName>
</protein>
<evidence type="ECO:0000313" key="4">
    <source>
        <dbReference type="EMBL" id="AKK03542.1"/>
    </source>
</evidence>
<dbReference type="Pfam" id="PF01553">
    <property type="entry name" value="Acyltransferase"/>
    <property type="match status" value="1"/>
</dbReference>
<keyword evidence="5" id="KW-1185">Reference proteome</keyword>
<dbReference type="PATRIC" id="fig|1050174.4.peg.1704"/>
<dbReference type="PANTHER" id="PTHR10434:SF11">
    <property type="entry name" value="1-ACYL-SN-GLYCEROL-3-PHOSPHATE ACYLTRANSFERASE"/>
    <property type="match status" value="1"/>
</dbReference>
<keyword evidence="2 4" id="KW-0012">Acyltransferase</keyword>
<dbReference type="CDD" id="cd07989">
    <property type="entry name" value="LPLAT_AGPAT-like"/>
    <property type="match status" value="1"/>
</dbReference>
<dbReference type="Proteomes" id="UP000035368">
    <property type="component" value="Chromosome"/>
</dbReference>
<dbReference type="SMART" id="SM00563">
    <property type="entry name" value="PlsC"/>
    <property type="match status" value="1"/>
</dbReference>
<dbReference type="GO" id="GO:0003841">
    <property type="term" value="F:1-acylglycerol-3-phosphate O-acyltransferase activity"/>
    <property type="evidence" value="ECO:0007669"/>
    <property type="project" value="UniProtKB-EC"/>
</dbReference>
<dbReference type="AlphaFoldDB" id="A0A0G3GXF1"/>
<reference evidence="4 5" key="1">
    <citation type="submission" date="2015-05" db="EMBL/GenBank/DDBJ databases">
        <title>Complete genome sequence of Corynebacterium epidermidicanis DSM 45586, isolated from the skin of a dog suffering from pruritus.</title>
        <authorList>
            <person name="Ruckert C."/>
            <person name="Albersmeier A."/>
            <person name="Winkler A."/>
            <person name="Tauch A."/>
        </authorList>
    </citation>
    <scope>NUCLEOTIDE SEQUENCE [LARGE SCALE GENOMIC DNA]</scope>
    <source>
        <strain evidence="4 5">DSM 45586</strain>
    </source>
</reference>
<dbReference type="SUPFAM" id="SSF69593">
    <property type="entry name" value="Glycerol-3-phosphate (1)-acyltransferase"/>
    <property type="match status" value="1"/>
</dbReference>
<dbReference type="GO" id="GO:0005886">
    <property type="term" value="C:plasma membrane"/>
    <property type="evidence" value="ECO:0007669"/>
    <property type="project" value="TreeGrafter"/>
</dbReference>
<organism evidence="4 5">
    <name type="scientific">Corynebacterium epidermidicanis</name>
    <dbReference type="NCBI Taxonomy" id="1050174"/>
    <lineage>
        <taxon>Bacteria</taxon>
        <taxon>Bacillati</taxon>
        <taxon>Actinomycetota</taxon>
        <taxon>Actinomycetes</taxon>
        <taxon>Mycobacteriales</taxon>
        <taxon>Corynebacteriaceae</taxon>
        <taxon>Corynebacterium</taxon>
    </lineage>
</organism>
<evidence type="ECO:0000256" key="1">
    <source>
        <dbReference type="ARBA" id="ARBA00022679"/>
    </source>
</evidence>
<evidence type="ECO:0000259" key="3">
    <source>
        <dbReference type="SMART" id="SM00563"/>
    </source>
</evidence>
<sequence length="270" mass="29689">MGTWPSKLIVRIYNSSAAKRKPSKTLQNKWYWLFKNVLFGPFLRLYNRPTISGKDNIPSTGGVILASNHQSVMDSFYLPLLCNRQIQFPAKKEYFEGTGAWGAIQRWFFKSVGQIPIDRSSGDAAQAALDAGTAVVTNGGVLGIYPEGTRSPDGRIYRGKTGMARIAMATGVPVVPVAMLGTRQANPIGTWIPRPVKVRVIIGEAIDPVAWAEQRGLDPQEYQTQRAFTDFVIYELARLTNEEYVDVYAADVKKSLAAGAGYPAGTEPKE</sequence>
<dbReference type="PANTHER" id="PTHR10434">
    <property type="entry name" value="1-ACYL-SN-GLYCEROL-3-PHOSPHATE ACYLTRANSFERASE"/>
    <property type="match status" value="1"/>
</dbReference>
<evidence type="ECO:0000256" key="2">
    <source>
        <dbReference type="ARBA" id="ARBA00023315"/>
    </source>
</evidence>